<protein>
    <submittedName>
        <fullName evidence="1">Lipoprotein</fullName>
    </submittedName>
</protein>
<evidence type="ECO:0000313" key="2">
    <source>
        <dbReference type="Proteomes" id="UP000297609"/>
    </source>
</evidence>
<keyword evidence="2" id="KW-1185">Reference proteome</keyword>
<dbReference type="OrthoDB" id="333198at2"/>
<sequence>MKNKTKSLITILFIGINFFQCDLFEPKDKITSNELVEIVTLQQLNANSMSEGQRLGLTIAYSHRFSVKNGPQLFCREYSTAYLEKKAEWELNIEQTYATIGNAIGIDIVVERIEGPCAISNKISACHYDGVDGINDLIPYAYSTEGEHQYLIPAYIYYGITNLKNAKEACEGYNGTYVCYDPNKCWQ</sequence>
<comment type="caution">
    <text evidence="1">The sequence shown here is derived from an EMBL/GenBank/DDBJ whole genome shotgun (WGS) entry which is preliminary data.</text>
</comment>
<proteinExistence type="predicted"/>
<accession>A0A4R9JW99</accession>
<name>A0A4R9JW99_9LEPT</name>
<dbReference type="NCBIfam" id="NF033167">
    <property type="entry name" value="lipo_LIC11695"/>
    <property type="match status" value="1"/>
</dbReference>
<gene>
    <name evidence="1" type="ORF">EHQ59_03315</name>
</gene>
<dbReference type="EMBL" id="RQGG01000009">
    <property type="protein sequence ID" value="TGL55827.1"/>
    <property type="molecule type" value="Genomic_DNA"/>
</dbReference>
<organism evidence="1 2">
    <name type="scientific">Leptospira kemamanensis</name>
    <dbReference type="NCBI Taxonomy" id="2484942"/>
    <lineage>
        <taxon>Bacteria</taxon>
        <taxon>Pseudomonadati</taxon>
        <taxon>Spirochaetota</taxon>
        <taxon>Spirochaetia</taxon>
        <taxon>Leptospirales</taxon>
        <taxon>Leptospiraceae</taxon>
        <taxon>Leptospira</taxon>
    </lineage>
</organism>
<evidence type="ECO:0000313" key="1">
    <source>
        <dbReference type="EMBL" id="TGL55827.1"/>
    </source>
</evidence>
<dbReference type="Proteomes" id="UP000297609">
    <property type="component" value="Unassembled WGS sequence"/>
</dbReference>
<reference evidence="1" key="1">
    <citation type="journal article" date="2019" name="PLoS Negl. Trop. Dis.">
        <title>Revisiting the worldwide diversity of Leptospira species in the environment.</title>
        <authorList>
            <person name="Vincent A.T."/>
            <person name="Schiettekatte O."/>
            <person name="Bourhy P."/>
            <person name="Veyrier F.J."/>
            <person name="Picardeau M."/>
        </authorList>
    </citation>
    <scope>NUCLEOTIDE SEQUENCE [LARGE SCALE GENOMIC DNA]</scope>
    <source>
        <strain evidence="1">201702454</strain>
    </source>
</reference>
<keyword evidence="1" id="KW-0449">Lipoprotein</keyword>
<dbReference type="RefSeq" id="WP_135617722.1">
    <property type="nucleotide sequence ID" value="NZ_RQGG01000009.1"/>
</dbReference>
<dbReference type="AlphaFoldDB" id="A0A4R9JW99"/>